<name>A0ABV8EMV2_9BACT</name>
<gene>
    <name evidence="1" type="ORF">ACFOUP_08065</name>
</gene>
<evidence type="ECO:0000313" key="1">
    <source>
        <dbReference type="EMBL" id="MFC3976327.1"/>
    </source>
</evidence>
<comment type="caution">
    <text evidence="1">The sequence shown here is derived from an EMBL/GenBank/DDBJ whole genome shotgun (WGS) entry which is preliminary data.</text>
</comment>
<reference evidence="2" key="1">
    <citation type="journal article" date="2019" name="Int. J. Syst. Evol. Microbiol.">
        <title>The Global Catalogue of Microorganisms (GCM) 10K type strain sequencing project: providing services to taxonomists for standard genome sequencing and annotation.</title>
        <authorList>
            <consortium name="The Broad Institute Genomics Platform"/>
            <consortium name="The Broad Institute Genome Sequencing Center for Infectious Disease"/>
            <person name="Wu L."/>
            <person name="Ma J."/>
        </authorList>
    </citation>
    <scope>NUCLEOTIDE SEQUENCE [LARGE SCALE GENOMIC DNA]</scope>
    <source>
        <strain evidence="2">CECT 8551</strain>
    </source>
</reference>
<dbReference type="EMBL" id="JBHSAV010000023">
    <property type="protein sequence ID" value="MFC3976327.1"/>
    <property type="molecule type" value="Genomic_DNA"/>
</dbReference>
<keyword evidence="2" id="KW-1185">Reference proteome</keyword>
<proteinExistence type="predicted"/>
<evidence type="ECO:0000313" key="2">
    <source>
        <dbReference type="Proteomes" id="UP001595766"/>
    </source>
</evidence>
<accession>A0ABV8EMV2</accession>
<dbReference type="Proteomes" id="UP001595766">
    <property type="component" value="Unassembled WGS sequence"/>
</dbReference>
<dbReference type="RefSeq" id="WP_241291013.1">
    <property type="nucleotide sequence ID" value="NZ_JAKZGR010000001.1"/>
</dbReference>
<protein>
    <submittedName>
        <fullName evidence="1">Uncharacterized protein</fullName>
    </submittedName>
</protein>
<sequence>MVEQLTVPIAIGMVEQLTVPIAIGTVGRCPDSYRDRQGAQKGSKSYPFLFLAF</sequence>
<organism evidence="1 2">
    <name type="scientific">Belliella kenyensis</name>
    <dbReference type="NCBI Taxonomy" id="1472724"/>
    <lineage>
        <taxon>Bacteria</taxon>
        <taxon>Pseudomonadati</taxon>
        <taxon>Bacteroidota</taxon>
        <taxon>Cytophagia</taxon>
        <taxon>Cytophagales</taxon>
        <taxon>Cyclobacteriaceae</taxon>
        <taxon>Belliella</taxon>
    </lineage>
</organism>